<comment type="function">
    <text evidence="7">Functions as a peptidoglycan terminase that cleaves nascent peptidoglycan strands endolytically to terminate their elongation.</text>
</comment>
<dbReference type="InterPro" id="IPR003770">
    <property type="entry name" value="MLTG-like"/>
</dbReference>
<evidence type="ECO:0000256" key="6">
    <source>
        <dbReference type="ARBA" id="ARBA00023316"/>
    </source>
</evidence>
<dbReference type="PANTHER" id="PTHR30518">
    <property type="entry name" value="ENDOLYTIC MUREIN TRANSGLYCOSYLASE"/>
    <property type="match status" value="1"/>
</dbReference>
<dbReference type="Gene3D" id="3.30.1490.480">
    <property type="entry name" value="Endolytic murein transglycosylase"/>
    <property type="match status" value="1"/>
</dbReference>
<dbReference type="GO" id="GO:0071555">
    <property type="term" value="P:cell wall organization"/>
    <property type="evidence" value="ECO:0007669"/>
    <property type="project" value="UniProtKB-KW"/>
</dbReference>
<keyword evidence="3 7" id="KW-1133">Transmembrane helix</keyword>
<feature type="site" description="Important for catalytic activity" evidence="7">
    <location>
        <position position="219"/>
    </location>
</feature>
<keyword evidence="1 7" id="KW-1003">Cell membrane</keyword>
<evidence type="ECO:0000256" key="4">
    <source>
        <dbReference type="ARBA" id="ARBA00023136"/>
    </source>
</evidence>
<evidence type="ECO:0000256" key="3">
    <source>
        <dbReference type="ARBA" id="ARBA00022989"/>
    </source>
</evidence>
<dbReference type="CDD" id="cd08010">
    <property type="entry name" value="MltG_like"/>
    <property type="match status" value="1"/>
</dbReference>
<dbReference type="GO" id="GO:0008932">
    <property type="term" value="F:lytic endotransglycosylase activity"/>
    <property type="evidence" value="ECO:0007669"/>
    <property type="project" value="UniProtKB-UniRule"/>
</dbReference>
<evidence type="ECO:0000313" key="9">
    <source>
        <dbReference type="Proteomes" id="UP000251800"/>
    </source>
</evidence>
<evidence type="ECO:0000256" key="7">
    <source>
        <dbReference type="HAMAP-Rule" id="MF_02065"/>
    </source>
</evidence>
<dbReference type="GO" id="GO:0005886">
    <property type="term" value="C:plasma membrane"/>
    <property type="evidence" value="ECO:0007669"/>
    <property type="project" value="UniProtKB-UniRule"/>
</dbReference>
<comment type="similarity">
    <text evidence="7">Belongs to the transglycosylase MltG family.</text>
</comment>
<protein>
    <recommendedName>
        <fullName evidence="7">Endolytic murein transglycosylase</fullName>
        <ecNumber evidence="7">4.2.2.29</ecNumber>
    </recommendedName>
    <alternativeName>
        <fullName evidence="7">Peptidoglycan lytic transglycosylase</fullName>
    </alternativeName>
    <alternativeName>
        <fullName evidence="7">Peptidoglycan polymerization terminase</fullName>
    </alternativeName>
</protein>
<dbReference type="NCBIfam" id="TIGR00247">
    <property type="entry name" value="endolytic transglycosylase MltG"/>
    <property type="match status" value="1"/>
</dbReference>
<dbReference type="OrthoDB" id="9814591at2"/>
<dbReference type="GO" id="GO:0009252">
    <property type="term" value="P:peptidoglycan biosynthetic process"/>
    <property type="evidence" value="ECO:0007669"/>
    <property type="project" value="UniProtKB-UniRule"/>
</dbReference>
<evidence type="ECO:0000313" key="8">
    <source>
        <dbReference type="EMBL" id="PWN56894.1"/>
    </source>
</evidence>
<dbReference type="EC" id="4.2.2.29" evidence="7"/>
<evidence type="ECO:0000256" key="2">
    <source>
        <dbReference type="ARBA" id="ARBA00022692"/>
    </source>
</evidence>
<dbReference type="Gene3D" id="3.30.160.60">
    <property type="entry name" value="Classic Zinc Finger"/>
    <property type="match status" value="1"/>
</dbReference>
<keyword evidence="2 7" id="KW-0812">Transmembrane</keyword>
<dbReference type="PANTHER" id="PTHR30518:SF2">
    <property type="entry name" value="ENDOLYTIC MUREIN TRANSGLYCOSYLASE"/>
    <property type="match status" value="1"/>
</dbReference>
<dbReference type="AlphaFoldDB" id="A0A363UND4"/>
<comment type="catalytic activity">
    <reaction evidence="7">
        <text>a peptidoglycan chain = a peptidoglycan chain with N-acetyl-1,6-anhydromuramyl-[peptide] at the reducing end + a peptidoglycan chain with N-acetylglucosamine at the non-reducing end.</text>
        <dbReference type="EC" id="4.2.2.29"/>
    </reaction>
</comment>
<comment type="caution">
    <text evidence="8">The sequence shown here is derived from an EMBL/GenBank/DDBJ whole genome shotgun (WGS) entry which is preliminary data.</text>
</comment>
<evidence type="ECO:0000256" key="5">
    <source>
        <dbReference type="ARBA" id="ARBA00023239"/>
    </source>
</evidence>
<gene>
    <name evidence="7 8" type="primary">mltG</name>
    <name evidence="8" type="ORF">DEH80_05620</name>
</gene>
<accession>A0A363UND4</accession>
<keyword evidence="9" id="KW-1185">Reference proteome</keyword>
<dbReference type="Proteomes" id="UP000251800">
    <property type="component" value="Unassembled WGS sequence"/>
</dbReference>
<keyword evidence="6 7" id="KW-0961">Cell wall biogenesis/degradation</keyword>
<proteinExistence type="inferred from homology"/>
<keyword evidence="5 7" id="KW-0456">Lyase</keyword>
<keyword evidence="4 7" id="KW-0472">Membrane</keyword>
<dbReference type="EMBL" id="QEQK01000004">
    <property type="protein sequence ID" value="PWN56894.1"/>
    <property type="molecule type" value="Genomic_DNA"/>
</dbReference>
<dbReference type="Pfam" id="PF02618">
    <property type="entry name" value="YceG"/>
    <property type="match status" value="1"/>
</dbReference>
<dbReference type="RefSeq" id="WP_109719493.1">
    <property type="nucleotide sequence ID" value="NZ_QEQK01000004.1"/>
</dbReference>
<organism evidence="8 9">
    <name type="scientific">Abyssibacter profundi</name>
    <dbReference type="NCBI Taxonomy" id="2182787"/>
    <lineage>
        <taxon>Bacteria</taxon>
        <taxon>Pseudomonadati</taxon>
        <taxon>Pseudomonadota</taxon>
        <taxon>Gammaproteobacteria</taxon>
        <taxon>Chromatiales</taxon>
        <taxon>Oceanococcaceae</taxon>
        <taxon>Abyssibacter</taxon>
    </lineage>
</organism>
<evidence type="ECO:0000256" key="1">
    <source>
        <dbReference type="ARBA" id="ARBA00022475"/>
    </source>
</evidence>
<sequence>MIRGLAGLLLLGLVLLAAAYWDASTQLRAPLSISEPTRVEFEPGSSLSRLIGRLERDGLLGTARTGLYLRIYARVTDSARNLHAGEYALEPGLTPLGLLQLLASGAVVEHSFTIIEGWSTRELLIALRAESTLTWDLGEKLPATETLLSQLDLGAGHAEGRFLPETYRYARGANASHLLIRAYRAMEQALAQAWAQRIPDLPFDSAEEALILASIVEKETGVASERRTIAGVFTRRLRKNMRLQTDPTVIYGIGPSFDGDIRYRDLRRDTPYNTYTRGGLPPTPICNPGVAALQAAVNPEPGTALYFVSKGDGSHVFSDTLAEHNAAVRRYQLRR</sequence>
<name>A0A363UND4_9GAMM</name>
<reference evidence="8 9" key="1">
    <citation type="submission" date="2018-05" db="EMBL/GenBank/DDBJ databases">
        <title>Abyssibacter profundi OUC007T gen. nov., sp. nov, a marine bacterium isolated from seawater of the Mariana Trench.</title>
        <authorList>
            <person name="Zhou S."/>
        </authorList>
    </citation>
    <scope>NUCLEOTIDE SEQUENCE [LARGE SCALE GENOMIC DNA]</scope>
    <source>
        <strain evidence="8 9">OUC007</strain>
    </source>
</reference>
<dbReference type="HAMAP" id="MF_02065">
    <property type="entry name" value="MltG"/>
    <property type="match status" value="1"/>
</dbReference>
<keyword evidence="7" id="KW-0997">Cell inner membrane</keyword>